<organism evidence="2 3">
    <name type="scientific">Epilithonimonas hispanica</name>
    <dbReference type="NCBI Taxonomy" id="358687"/>
    <lineage>
        <taxon>Bacteria</taxon>
        <taxon>Pseudomonadati</taxon>
        <taxon>Bacteroidota</taxon>
        <taxon>Flavobacteriia</taxon>
        <taxon>Flavobacteriales</taxon>
        <taxon>Weeksellaceae</taxon>
        <taxon>Chryseobacterium group</taxon>
        <taxon>Epilithonimonas</taxon>
    </lineage>
</organism>
<gene>
    <name evidence="2" type="ORF">DRF58_06375</name>
</gene>
<keyword evidence="3" id="KW-1185">Reference proteome</keyword>
<feature type="signal peptide" evidence="1">
    <location>
        <begin position="1"/>
        <end position="20"/>
    </location>
</feature>
<dbReference type="AlphaFoldDB" id="A0A3D9D0I9"/>
<proteinExistence type="predicted"/>
<sequence>MMNRYFIKYSFIFFFGYFSAQVGIQTSQVSPSAILEINTSDLAVGSKKGFLPPRVALLSNTDVATIPSPATGLFVYNTAHAGTFPNNVLANRYYFWNGKNWLDLSLTSSLEGYLANRILSLNSTSTQTFTYNGINTTSGANGGIAVSFADPDIVYNTGSIATKSGKDFRINISGL</sequence>
<protein>
    <submittedName>
        <fullName evidence="2">Uncharacterized protein</fullName>
    </submittedName>
</protein>
<keyword evidence="1" id="KW-0732">Signal</keyword>
<dbReference type="Proteomes" id="UP000256326">
    <property type="component" value="Unassembled WGS sequence"/>
</dbReference>
<reference evidence="2 3" key="1">
    <citation type="journal article" date="2006" name="Int. J. Syst. Evol. Microbiol.">
        <title>Chryseobacterium hispanicum sp. nov., isolated from the drinking water distribution system of Sevilla, Spain.</title>
        <authorList>
            <person name="Gallego V."/>
            <person name="Garcia M.T."/>
            <person name="Ventosa A."/>
        </authorList>
    </citation>
    <scope>NUCLEOTIDE SEQUENCE [LARGE SCALE GENOMIC DNA]</scope>
    <source>
        <strain evidence="2 3">KCTC 22104</strain>
    </source>
</reference>
<evidence type="ECO:0000313" key="3">
    <source>
        <dbReference type="Proteomes" id="UP000256326"/>
    </source>
</evidence>
<comment type="caution">
    <text evidence="2">The sequence shown here is derived from an EMBL/GenBank/DDBJ whole genome shotgun (WGS) entry which is preliminary data.</text>
</comment>
<dbReference type="EMBL" id="QNUG01000010">
    <property type="protein sequence ID" value="REC71437.1"/>
    <property type="molecule type" value="Genomic_DNA"/>
</dbReference>
<evidence type="ECO:0000256" key="1">
    <source>
        <dbReference type="SAM" id="SignalP"/>
    </source>
</evidence>
<name>A0A3D9D0I9_9FLAO</name>
<dbReference type="RefSeq" id="WP_116033970.1">
    <property type="nucleotide sequence ID" value="NZ_JBHLVV010000052.1"/>
</dbReference>
<evidence type="ECO:0000313" key="2">
    <source>
        <dbReference type="EMBL" id="REC71437.1"/>
    </source>
</evidence>
<feature type="chain" id="PRO_5017787548" evidence="1">
    <location>
        <begin position="21"/>
        <end position="175"/>
    </location>
</feature>
<accession>A0A3D9D0I9</accession>